<dbReference type="EMBL" id="BPLR01010112">
    <property type="protein sequence ID" value="GIY36945.1"/>
    <property type="molecule type" value="Genomic_DNA"/>
</dbReference>
<dbReference type="Proteomes" id="UP001054945">
    <property type="component" value="Unassembled WGS sequence"/>
</dbReference>
<proteinExistence type="predicted"/>
<protein>
    <submittedName>
        <fullName evidence="1">Uncharacterized protein</fullName>
    </submittedName>
</protein>
<keyword evidence="2" id="KW-1185">Reference proteome</keyword>
<evidence type="ECO:0000313" key="1">
    <source>
        <dbReference type="EMBL" id="GIY36945.1"/>
    </source>
</evidence>
<comment type="caution">
    <text evidence="1">The sequence shown here is derived from an EMBL/GenBank/DDBJ whole genome shotgun (WGS) entry which is preliminary data.</text>
</comment>
<dbReference type="AlphaFoldDB" id="A0AAV4SS74"/>
<gene>
    <name evidence="1" type="ORF">CEXT_99691</name>
</gene>
<sequence length="87" mass="9904">MINVAPPLKPVYRKERTFPGDLFENCPHAKLKSGRHSTTGSIKNNSLLQSRCTNKVLNQMQRAIFAIHASPQAPHQLISRDKSRRLR</sequence>
<evidence type="ECO:0000313" key="2">
    <source>
        <dbReference type="Proteomes" id="UP001054945"/>
    </source>
</evidence>
<organism evidence="1 2">
    <name type="scientific">Caerostris extrusa</name>
    <name type="common">Bark spider</name>
    <name type="synonym">Caerostris bankana</name>
    <dbReference type="NCBI Taxonomy" id="172846"/>
    <lineage>
        <taxon>Eukaryota</taxon>
        <taxon>Metazoa</taxon>
        <taxon>Ecdysozoa</taxon>
        <taxon>Arthropoda</taxon>
        <taxon>Chelicerata</taxon>
        <taxon>Arachnida</taxon>
        <taxon>Araneae</taxon>
        <taxon>Araneomorphae</taxon>
        <taxon>Entelegynae</taxon>
        <taxon>Araneoidea</taxon>
        <taxon>Araneidae</taxon>
        <taxon>Caerostris</taxon>
    </lineage>
</organism>
<accession>A0AAV4SS74</accession>
<reference evidence="1 2" key="1">
    <citation type="submission" date="2021-06" db="EMBL/GenBank/DDBJ databases">
        <title>Caerostris extrusa draft genome.</title>
        <authorList>
            <person name="Kono N."/>
            <person name="Arakawa K."/>
        </authorList>
    </citation>
    <scope>NUCLEOTIDE SEQUENCE [LARGE SCALE GENOMIC DNA]</scope>
</reference>
<name>A0AAV4SS74_CAEEX</name>